<name>A0A2J5NAN8_9ENTR</name>
<accession>A0A2J5NAN8</accession>
<reference evidence="1 2" key="2">
    <citation type="submission" date="2018-01" db="EMBL/GenBank/DDBJ databases">
        <title>Genomic study of Klebsiella pneumoniae.</title>
        <authorList>
            <person name="Yang Y."/>
            <person name="Bicalho R."/>
        </authorList>
    </citation>
    <scope>NUCLEOTIDE SEQUENCE [LARGE SCALE GENOMIC DNA]</scope>
    <source>
        <strain evidence="1 2">A10</strain>
    </source>
</reference>
<dbReference type="Proteomes" id="UP000234667">
    <property type="component" value="Unassembled WGS sequence"/>
</dbReference>
<organism evidence="1 2">
    <name type="scientific">Klebsiella michiganensis</name>
    <dbReference type="NCBI Taxonomy" id="1134687"/>
    <lineage>
        <taxon>Bacteria</taxon>
        <taxon>Pseudomonadati</taxon>
        <taxon>Pseudomonadota</taxon>
        <taxon>Gammaproteobacteria</taxon>
        <taxon>Enterobacterales</taxon>
        <taxon>Enterobacteriaceae</taxon>
        <taxon>Klebsiella/Raoultella group</taxon>
        <taxon>Klebsiella</taxon>
    </lineage>
</organism>
<feature type="non-terminal residue" evidence="1">
    <location>
        <position position="1"/>
    </location>
</feature>
<feature type="non-terminal residue" evidence="1">
    <location>
        <position position="171"/>
    </location>
</feature>
<dbReference type="AlphaFoldDB" id="A0A2J5NAN8"/>
<evidence type="ECO:0000313" key="2">
    <source>
        <dbReference type="Proteomes" id="UP000234667"/>
    </source>
</evidence>
<evidence type="ECO:0000313" key="1">
    <source>
        <dbReference type="EMBL" id="PLO50870.1"/>
    </source>
</evidence>
<gene>
    <name evidence="1" type="ORF">CWN49_38080</name>
</gene>
<sequence length="171" mass="19639">ALEAFVFFTNINLTIGEKDSLINISRSSNVNHCEIFDRERIRISLDNPDGFSIRFQYLNIPLSEAEQASFFAQWGDDIQQVISSGFKNIESGLGRLLFLEESKNPLHYFTISFELNNKYPSETIGHFRAFCFMNLKEVKKNIFGVTFGSSDKSNRMLMNRRKDFSLDLAGV</sequence>
<reference evidence="1 2" key="1">
    <citation type="submission" date="2017-11" db="EMBL/GenBank/DDBJ databases">
        <authorList>
            <person name="Han C.G."/>
        </authorList>
    </citation>
    <scope>NUCLEOTIDE SEQUENCE [LARGE SCALE GENOMIC DNA]</scope>
    <source>
        <strain evidence="1 2">A10</strain>
    </source>
</reference>
<comment type="caution">
    <text evidence="1">The sequence shown here is derived from an EMBL/GenBank/DDBJ whole genome shotgun (WGS) entry which is preliminary data.</text>
</comment>
<protein>
    <submittedName>
        <fullName evidence="1">Uncharacterized protein</fullName>
    </submittedName>
</protein>
<dbReference type="EMBL" id="PIDR01002433">
    <property type="protein sequence ID" value="PLO50870.1"/>
    <property type="molecule type" value="Genomic_DNA"/>
</dbReference>
<proteinExistence type="predicted"/>